<gene>
    <name evidence="1" type="ORF">SAMN04487911_10118</name>
</gene>
<dbReference type="RefSeq" id="WP_072762607.1">
    <property type="nucleotide sequence ID" value="NZ_FQYX01000001.1"/>
</dbReference>
<dbReference type="GO" id="GO:0008168">
    <property type="term" value="F:methyltransferase activity"/>
    <property type="evidence" value="ECO:0007669"/>
    <property type="project" value="UniProtKB-KW"/>
</dbReference>
<dbReference type="GO" id="GO:0032259">
    <property type="term" value="P:methylation"/>
    <property type="evidence" value="ECO:0007669"/>
    <property type="project" value="UniProtKB-KW"/>
</dbReference>
<dbReference type="Pfam" id="PF13489">
    <property type="entry name" value="Methyltransf_23"/>
    <property type="match status" value="1"/>
</dbReference>
<reference evidence="1 2" key="1">
    <citation type="submission" date="2016-11" db="EMBL/GenBank/DDBJ databases">
        <authorList>
            <person name="Jaros S."/>
            <person name="Januszkiewicz K."/>
            <person name="Wedrychowicz H."/>
        </authorList>
    </citation>
    <scope>NUCLEOTIDE SEQUENCE [LARGE SCALE GENOMIC DNA]</scope>
    <source>
        <strain evidence="1 2">CGMCC 1.8863</strain>
    </source>
</reference>
<evidence type="ECO:0000313" key="2">
    <source>
        <dbReference type="Proteomes" id="UP000184231"/>
    </source>
</evidence>
<keyword evidence="1" id="KW-0489">Methyltransferase</keyword>
<protein>
    <submittedName>
        <fullName evidence="1">Methyltransferase domain-containing protein</fullName>
    </submittedName>
</protein>
<dbReference type="AlphaFoldDB" id="A0A1M6A0I5"/>
<dbReference type="PANTHER" id="PTHR43861">
    <property type="entry name" value="TRANS-ACONITATE 2-METHYLTRANSFERASE-RELATED"/>
    <property type="match status" value="1"/>
</dbReference>
<organism evidence="1 2">
    <name type="scientific">Arenibacter nanhaiticus</name>
    <dbReference type="NCBI Taxonomy" id="558155"/>
    <lineage>
        <taxon>Bacteria</taxon>
        <taxon>Pseudomonadati</taxon>
        <taxon>Bacteroidota</taxon>
        <taxon>Flavobacteriia</taxon>
        <taxon>Flavobacteriales</taxon>
        <taxon>Flavobacteriaceae</taxon>
        <taxon>Arenibacter</taxon>
    </lineage>
</organism>
<name>A0A1M6A0I5_9FLAO</name>
<keyword evidence="1" id="KW-0808">Transferase</keyword>
<dbReference type="EMBL" id="FQYX01000001">
    <property type="protein sequence ID" value="SHI30032.1"/>
    <property type="molecule type" value="Genomic_DNA"/>
</dbReference>
<dbReference type="InterPro" id="IPR029063">
    <property type="entry name" value="SAM-dependent_MTases_sf"/>
</dbReference>
<dbReference type="SUPFAM" id="SSF53335">
    <property type="entry name" value="S-adenosyl-L-methionine-dependent methyltransferases"/>
    <property type="match status" value="1"/>
</dbReference>
<dbReference type="Proteomes" id="UP000184231">
    <property type="component" value="Unassembled WGS sequence"/>
</dbReference>
<proteinExistence type="predicted"/>
<evidence type="ECO:0000313" key="1">
    <source>
        <dbReference type="EMBL" id="SHI30032.1"/>
    </source>
</evidence>
<sequence>MKFYLSSEDYTLTREQFQLMHDLERDMLVTEPQPENLAKYYESQDYISHTDAKDNWFEKMYQAVKGYNLDRKLALITSYAGEKKSLLDVGAGTGDFLALAKKHGWETDGVEPSDLAKAKAAEKGLTLYSDLKALPEKKYELITLWHVLEHLPNLEEQIQELVGLLSQTGTLVIAVPNFKSFDAAHYKKFWAAYDVPRHLWHFSRHSIRHLFSTQGMEVVKTKPMIFDAFYVSLLSEKYKSGKQNPIKAFLIGLWSNLSAMRTKEYSSLIYVLKRS</sequence>
<dbReference type="OrthoDB" id="2370471at2"/>
<keyword evidence="2" id="KW-1185">Reference proteome</keyword>
<dbReference type="CDD" id="cd02440">
    <property type="entry name" value="AdoMet_MTases"/>
    <property type="match status" value="1"/>
</dbReference>
<accession>A0A1M6A0I5</accession>
<dbReference type="Gene3D" id="3.40.50.150">
    <property type="entry name" value="Vaccinia Virus protein VP39"/>
    <property type="match status" value="1"/>
</dbReference>
<dbReference type="STRING" id="558155.SAMN04487911_10118"/>